<dbReference type="EMBL" id="BGZK01001359">
    <property type="protein sequence ID" value="GBP78162.1"/>
    <property type="molecule type" value="Genomic_DNA"/>
</dbReference>
<comment type="caution">
    <text evidence="2">The sequence shown here is derived from an EMBL/GenBank/DDBJ whole genome shotgun (WGS) entry which is preliminary data.</text>
</comment>
<organism evidence="2 3">
    <name type="scientific">Eumeta variegata</name>
    <name type="common">Bagworm moth</name>
    <name type="synonym">Eumeta japonica</name>
    <dbReference type="NCBI Taxonomy" id="151549"/>
    <lineage>
        <taxon>Eukaryota</taxon>
        <taxon>Metazoa</taxon>
        <taxon>Ecdysozoa</taxon>
        <taxon>Arthropoda</taxon>
        <taxon>Hexapoda</taxon>
        <taxon>Insecta</taxon>
        <taxon>Pterygota</taxon>
        <taxon>Neoptera</taxon>
        <taxon>Endopterygota</taxon>
        <taxon>Lepidoptera</taxon>
        <taxon>Glossata</taxon>
        <taxon>Ditrysia</taxon>
        <taxon>Tineoidea</taxon>
        <taxon>Psychidae</taxon>
        <taxon>Oiketicinae</taxon>
        <taxon>Eumeta</taxon>
    </lineage>
</organism>
<proteinExistence type="predicted"/>
<protein>
    <submittedName>
        <fullName evidence="2">Uncharacterized protein</fullName>
    </submittedName>
</protein>
<sequence>MTSDYSTKMGPLDRCNITLSEYRREVTASTVAFRLVRNSSGGLLFPPSYRSAAALDQSGRRPPPAAGRARGTSRRRRRRRTPPPIALHINPLIPYPIFYSYPRGRRRPGCTSGMASVHGRR</sequence>
<dbReference type="Proteomes" id="UP000299102">
    <property type="component" value="Unassembled WGS sequence"/>
</dbReference>
<reference evidence="2 3" key="1">
    <citation type="journal article" date="2019" name="Commun. Biol.">
        <title>The bagworm genome reveals a unique fibroin gene that provides high tensile strength.</title>
        <authorList>
            <person name="Kono N."/>
            <person name="Nakamura H."/>
            <person name="Ohtoshi R."/>
            <person name="Tomita M."/>
            <person name="Numata K."/>
            <person name="Arakawa K."/>
        </authorList>
    </citation>
    <scope>NUCLEOTIDE SEQUENCE [LARGE SCALE GENOMIC DNA]</scope>
</reference>
<feature type="region of interest" description="Disordered" evidence="1">
    <location>
        <begin position="53"/>
        <end position="86"/>
    </location>
</feature>
<feature type="compositionally biased region" description="Basic residues" evidence="1">
    <location>
        <begin position="71"/>
        <end position="81"/>
    </location>
</feature>
<evidence type="ECO:0000256" key="1">
    <source>
        <dbReference type="SAM" id="MobiDB-lite"/>
    </source>
</evidence>
<accession>A0A4C1YTE4</accession>
<dbReference type="AlphaFoldDB" id="A0A4C1YTE4"/>
<evidence type="ECO:0000313" key="2">
    <source>
        <dbReference type="EMBL" id="GBP78162.1"/>
    </source>
</evidence>
<evidence type="ECO:0000313" key="3">
    <source>
        <dbReference type="Proteomes" id="UP000299102"/>
    </source>
</evidence>
<name>A0A4C1YTE4_EUMVA</name>
<keyword evidence="3" id="KW-1185">Reference proteome</keyword>
<gene>
    <name evidence="2" type="ORF">EVAR_99196_1</name>
</gene>